<comment type="subcellular location">
    <subcellularLocation>
        <location evidence="1">Membrane</location>
        <topology evidence="1">Single-pass membrane protein</topology>
    </subcellularLocation>
</comment>
<dbReference type="GO" id="GO:0043235">
    <property type="term" value="C:receptor complex"/>
    <property type="evidence" value="ECO:0007669"/>
    <property type="project" value="TreeGrafter"/>
</dbReference>
<dbReference type="GO" id="GO:0005524">
    <property type="term" value="F:ATP binding"/>
    <property type="evidence" value="ECO:0007669"/>
    <property type="project" value="UniProtKB-UniRule"/>
</dbReference>
<dbReference type="EMBL" id="KZ309812">
    <property type="protein sequence ID" value="KAG8239692.1"/>
    <property type="molecule type" value="Genomic_DNA"/>
</dbReference>
<reference evidence="4" key="2">
    <citation type="submission" date="2017-10" db="EMBL/GenBank/DDBJ databases">
        <title>Ladona fulva Genome sequencing and assembly.</title>
        <authorList>
            <person name="Murali S."/>
            <person name="Richards S."/>
            <person name="Bandaranaike D."/>
            <person name="Bellair M."/>
            <person name="Blankenburg K."/>
            <person name="Chao H."/>
            <person name="Dinh H."/>
            <person name="Doddapaneni H."/>
            <person name="Dugan-Rocha S."/>
            <person name="Elkadiri S."/>
            <person name="Gnanaolivu R."/>
            <person name="Hernandez B."/>
            <person name="Skinner E."/>
            <person name="Javaid M."/>
            <person name="Lee S."/>
            <person name="Li M."/>
            <person name="Ming W."/>
            <person name="Munidasa M."/>
            <person name="Muniz J."/>
            <person name="Nguyen L."/>
            <person name="Hughes D."/>
            <person name="Osuji N."/>
            <person name="Pu L.-L."/>
            <person name="Puazo M."/>
            <person name="Qu C."/>
            <person name="Quiroz J."/>
            <person name="Raj R."/>
            <person name="Weissenberger G."/>
            <person name="Xin Y."/>
            <person name="Zou X."/>
            <person name="Han Y."/>
            <person name="Worley K."/>
            <person name="Muzny D."/>
            <person name="Gibbs R."/>
        </authorList>
    </citation>
    <scope>NUCLEOTIDE SEQUENCE</scope>
    <source>
        <strain evidence="4">Sampled in the wild</strain>
    </source>
</reference>
<dbReference type="PANTHER" id="PTHR24416:SF611">
    <property type="entry name" value="TYROSINE-PROTEIN KINASE TRANSMEMBRANE RECEPTOR ROR"/>
    <property type="match status" value="1"/>
</dbReference>
<protein>
    <recommendedName>
        <fullName evidence="3">Protein kinase domain-containing protein</fullName>
    </recommendedName>
</protein>
<dbReference type="InterPro" id="IPR011009">
    <property type="entry name" value="Kinase-like_dom_sf"/>
</dbReference>
<reference evidence="4" key="1">
    <citation type="submission" date="2013-04" db="EMBL/GenBank/DDBJ databases">
        <authorList>
            <person name="Qu J."/>
            <person name="Murali S.C."/>
            <person name="Bandaranaike D."/>
            <person name="Bellair M."/>
            <person name="Blankenburg K."/>
            <person name="Chao H."/>
            <person name="Dinh H."/>
            <person name="Doddapaneni H."/>
            <person name="Downs B."/>
            <person name="Dugan-Rocha S."/>
            <person name="Elkadiri S."/>
            <person name="Gnanaolivu R.D."/>
            <person name="Hernandez B."/>
            <person name="Javaid M."/>
            <person name="Jayaseelan J.C."/>
            <person name="Lee S."/>
            <person name="Li M."/>
            <person name="Ming W."/>
            <person name="Munidasa M."/>
            <person name="Muniz J."/>
            <person name="Nguyen L."/>
            <person name="Ongeri F."/>
            <person name="Osuji N."/>
            <person name="Pu L.-L."/>
            <person name="Puazo M."/>
            <person name="Qu C."/>
            <person name="Quiroz J."/>
            <person name="Raj R."/>
            <person name="Weissenberger G."/>
            <person name="Xin Y."/>
            <person name="Zou X."/>
            <person name="Han Y."/>
            <person name="Richards S."/>
            <person name="Worley K."/>
            <person name="Muzny D."/>
            <person name="Gibbs R."/>
        </authorList>
    </citation>
    <scope>NUCLEOTIDE SEQUENCE</scope>
    <source>
        <strain evidence="4">Sampled in the wild</strain>
    </source>
</reference>
<comment type="caution">
    <text evidence="4">The sequence shown here is derived from an EMBL/GenBank/DDBJ whole genome shotgun (WGS) entry which is preliminary data.</text>
</comment>
<dbReference type="CDD" id="cd00192">
    <property type="entry name" value="PTKc"/>
    <property type="match status" value="1"/>
</dbReference>
<dbReference type="PROSITE" id="PS50011">
    <property type="entry name" value="PROTEIN_KINASE_DOM"/>
    <property type="match status" value="1"/>
</dbReference>
<sequence length="234" mass="26940">MGNKLGEGSFGIVYKGWWKGSIDVAIKTMSRSYQAQEFMKEANVMKKLDHPHVVKFYGVLQSPSSVSIVLEYMEGGSLLSVLKTRKSNIPCTQLLKFCSEVCSGMDYLHSENTIHRDLAARNCLVAQDLVVKIADFGLSRYVPDTTYYQSTYGVFARRWMPPEVYERKFTKKADVWAFEIIQRVMKQCWKYNKEDRPSFSDLSKKLASALTSEESYKAPLWIMVEANQFEEDEE</sequence>
<dbReference type="GO" id="GO:0007169">
    <property type="term" value="P:cell surface receptor protein tyrosine kinase signaling pathway"/>
    <property type="evidence" value="ECO:0007669"/>
    <property type="project" value="TreeGrafter"/>
</dbReference>
<evidence type="ECO:0000313" key="4">
    <source>
        <dbReference type="EMBL" id="KAG8239692.1"/>
    </source>
</evidence>
<gene>
    <name evidence="4" type="ORF">J437_LFUL019295</name>
</gene>
<dbReference type="InterPro" id="IPR020635">
    <property type="entry name" value="Tyr_kinase_cat_dom"/>
</dbReference>
<accession>A0A8K0PB03</accession>
<keyword evidence="5" id="KW-1185">Reference proteome</keyword>
<keyword evidence="2" id="KW-0547">Nucleotide-binding</keyword>
<evidence type="ECO:0000313" key="5">
    <source>
        <dbReference type="Proteomes" id="UP000792457"/>
    </source>
</evidence>
<dbReference type="GO" id="GO:0004714">
    <property type="term" value="F:transmembrane receptor protein tyrosine kinase activity"/>
    <property type="evidence" value="ECO:0007669"/>
    <property type="project" value="TreeGrafter"/>
</dbReference>
<dbReference type="Gene3D" id="1.10.510.10">
    <property type="entry name" value="Transferase(Phosphotransferase) domain 1"/>
    <property type="match status" value="1"/>
</dbReference>
<feature type="binding site" evidence="2">
    <location>
        <position position="27"/>
    </location>
    <ligand>
        <name>ATP</name>
        <dbReference type="ChEBI" id="CHEBI:30616"/>
    </ligand>
</feature>
<dbReference type="SMART" id="SM00219">
    <property type="entry name" value="TyrKc"/>
    <property type="match status" value="1"/>
</dbReference>
<evidence type="ECO:0000256" key="2">
    <source>
        <dbReference type="PROSITE-ProRule" id="PRU10141"/>
    </source>
</evidence>
<dbReference type="InterPro" id="IPR000719">
    <property type="entry name" value="Prot_kinase_dom"/>
</dbReference>
<dbReference type="PROSITE" id="PS00107">
    <property type="entry name" value="PROTEIN_KINASE_ATP"/>
    <property type="match status" value="1"/>
</dbReference>
<evidence type="ECO:0000259" key="3">
    <source>
        <dbReference type="PROSITE" id="PS50011"/>
    </source>
</evidence>
<dbReference type="Pfam" id="PF07714">
    <property type="entry name" value="PK_Tyr_Ser-Thr"/>
    <property type="match status" value="1"/>
</dbReference>
<dbReference type="InterPro" id="IPR017441">
    <property type="entry name" value="Protein_kinase_ATP_BS"/>
</dbReference>
<organism evidence="4 5">
    <name type="scientific">Ladona fulva</name>
    <name type="common">Scarce chaser dragonfly</name>
    <name type="synonym">Libellula fulva</name>
    <dbReference type="NCBI Taxonomy" id="123851"/>
    <lineage>
        <taxon>Eukaryota</taxon>
        <taxon>Metazoa</taxon>
        <taxon>Ecdysozoa</taxon>
        <taxon>Arthropoda</taxon>
        <taxon>Hexapoda</taxon>
        <taxon>Insecta</taxon>
        <taxon>Pterygota</taxon>
        <taxon>Palaeoptera</taxon>
        <taxon>Odonata</taxon>
        <taxon>Epiprocta</taxon>
        <taxon>Anisoptera</taxon>
        <taxon>Libelluloidea</taxon>
        <taxon>Libellulidae</taxon>
        <taxon>Ladona</taxon>
    </lineage>
</organism>
<dbReference type="Proteomes" id="UP000792457">
    <property type="component" value="Unassembled WGS sequence"/>
</dbReference>
<dbReference type="SUPFAM" id="SSF56112">
    <property type="entry name" value="Protein kinase-like (PK-like)"/>
    <property type="match status" value="1"/>
</dbReference>
<dbReference type="GO" id="GO:0005886">
    <property type="term" value="C:plasma membrane"/>
    <property type="evidence" value="ECO:0007669"/>
    <property type="project" value="TreeGrafter"/>
</dbReference>
<dbReference type="InterPro" id="IPR001245">
    <property type="entry name" value="Ser-Thr/Tyr_kinase_cat_dom"/>
</dbReference>
<feature type="domain" description="Protein kinase" evidence="3">
    <location>
        <begin position="1"/>
        <end position="234"/>
    </location>
</feature>
<evidence type="ECO:0000256" key="1">
    <source>
        <dbReference type="ARBA" id="ARBA00004167"/>
    </source>
</evidence>
<dbReference type="PANTHER" id="PTHR24416">
    <property type="entry name" value="TYROSINE-PROTEIN KINASE RECEPTOR"/>
    <property type="match status" value="1"/>
</dbReference>
<dbReference type="OrthoDB" id="28230at2759"/>
<name>A0A8K0PB03_LADFU</name>
<proteinExistence type="predicted"/>
<dbReference type="InterPro" id="IPR050122">
    <property type="entry name" value="RTK"/>
</dbReference>
<dbReference type="PIRSF" id="PIRSF000654">
    <property type="entry name" value="Integrin-linked_kinase"/>
    <property type="match status" value="1"/>
</dbReference>
<dbReference type="PRINTS" id="PR00109">
    <property type="entry name" value="TYRKINASE"/>
</dbReference>
<keyword evidence="2" id="KW-0067">ATP-binding</keyword>
<dbReference type="AlphaFoldDB" id="A0A8K0PB03"/>